<comment type="subunit">
    <text evidence="15">Monomer and homodimer. Part of the essential Sec protein translocation apparatus which comprises SecA, SecYEG and auxiliary proteins SecDF. Other proteins may also be involved.</text>
</comment>
<dbReference type="InterPro" id="IPR014018">
    <property type="entry name" value="SecA_motor_DEAD"/>
</dbReference>
<dbReference type="Pfam" id="PF01043">
    <property type="entry name" value="SecA_PP_bind"/>
    <property type="match status" value="1"/>
</dbReference>
<dbReference type="SUPFAM" id="SSF52540">
    <property type="entry name" value="P-loop containing nucleoside triphosphate hydrolases"/>
    <property type="match status" value="2"/>
</dbReference>
<dbReference type="CDD" id="cd17928">
    <property type="entry name" value="DEXDc_SecA"/>
    <property type="match status" value="1"/>
</dbReference>
<dbReference type="SMART" id="SM00957">
    <property type="entry name" value="SecA_DEAD"/>
    <property type="match status" value="1"/>
</dbReference>
<dbReference type="FunFam" id="3.40.50.300:FF:000429">
    <property type="entry name" value="Preprotein translocase subunit SecA"/>
    <property type="match status" value="1"/>
</dbReference>
<keyword evidence="6 15" id="KW-0963">Cytoplasm</keyword>
<dbReference type="GO" id="GO:0046872">
    <property type="term" value="F:metal ion binding"/>
    <property type="evidence" value="ECO:0007669"/>
    <property type="project" value="UniProtKB-KW"/>
</dbReference>
<dbReference type="GO" id="GO:0005829">
    <property type="term" value="C:cytosol"/>
    <property type="evidence" value="ECO:0007669"/>
    <property type="project" value="TreeGrafter"/>
</dbReference>
<keyword evidence="8 15" id="KW-0547">Nucleotide-binding</keyword>
<dbReference type="GO" id="GO:0065002">
    <property type="term" value="P:intracellular protein transmembrane transport"/>
    <property type="evidence" value="ECO:0007669"/>
    <property type="project" value="UniProtKB-UniRule"/>
</dbReference>
<feature type="domain" description="SecA family profile" evidence="20">
    <location>
        <begin position="1"/>
        <end position="613"/>
    </location>
</feature>
<comment type="cofactor">
    <cofactor evidence="1">
        <name>Zn(2+)</name>
        <dbReference type="ChEBI" id="CHEBI:29105"/>
    </cofactor>
</comment>
<dbReference type="InterPro" id="IPR044722">
    <property type="entry name" value="SecA_SF2_C"/>
</dbReference>
<dbReference type="PRINTS" id="PR00906">
    <property type="entry name" value="SECA"/>
</dbReference>
<evidence type="ECO:0000256" key="12">
    <source>
        <dbReference type="ARBA" id="ARBA00022967"/>
    </source>
</evidence>
<feature type="region of interest" description="Disordered" evidence="17">
    <location>
        <begin position="731"/>
        <end position="753"/>
    </location>
</feature>
<dbReference type="GO" id="GO:0031522">
    <property type="term" value="C:cell envelope Sec protein transport complex"/>
    <property type="evidence" value="ECO:0007669"/>
    <property type="project" value="TreeGrafter"/>
</dbReference>
<dbReference type="Pfam" id="PF07516">
    <property type="entry name" value="SecA_SW"/>
    <property type="match status" value="2"/>
</dbReference>
<dbReference type="EMBL" id="PFKZ01000067">
    <property type="protein sequence ID" value="PIY59451.1"/>
    <property type="molecule type" value="Genomic_DNA"/>
</dbReference>
<evidence type="ECO:0000313" key="22">
    <source>
        <dbReference type="Proteomes" id="UP000230363"/>
    </source>
</evidence>
<dbReference type="Gene3D" id="3.40.50.300">
    <property type="entry name" value="P-loop containing nucleotide triphosphate hydrolases"/>
    <property type="match status" value="3"/>
</dbReference>
<keyword evidence="10 15" id="KW-0067">ATP-binding</keyword>
<organism evidence="21 22">
    <name type="scientific">Candidatus Wolfebacteria bacterium CG_4_10_14_0_8_um_filter_37_11</name>
    <dbReference type="NCBI Taxonomy" id="1975062"/>
    <lineage>
        <taxon>Bacteria</taxon>
        <taxon>Candidatus Wolfeibacteriota</taxon>
    </lineage>
</organism>
<dbReference type="InterPro" id="IPR014001">
    <property type="entry name" value="Helicase_ATP-bd"/>
</dbReference>
<keyword evidence="4 15" id="KW-0813">Transport</keyword>
<dbReference type="CDD" id="cd18803">
    <property type="entry name" value="SF2_C_secA"/>
    <property type="match status" value="1"/>
</dbReference>
<reference evidence="22" key="1">
    <citation type="submission" date="2017-09" db="EMBL/GenBank/DDBJ databases">
        <title>Depth-based differentiation of microbial function through sediment-hosted aquifers and enrichment of novel symbionts in the deep terrestrial subsurface.</title>
        <authorList>
            <person name="Probst A.J."/>
            <person name="Ladd B."/>
            <person name="Jarett J.K."/>
            <person name="Geller-Mcgrath D.E."/>
            <person name="Sieber C.M.K."/>
            <person name="Emerson J.B."/>
            <person name="Anantharaman K."/>
            <person name="Thomas B.C."/>
            <person name="Malmstrom R."/>
            <person name="Stieglmeier M."/>
            <person name="Klingl A."/>
            <person name="Woyke T."/>
            <person name="Ryan C.M."/>
            <person name="Banfield J.F."/>
        </authorList>
    </citation>
    <scope>NUCLEOTIDE SEQUENCE [LARGE SCALE GENOMIC DNA]</scope>
</reference>
<comment type="function">
    <text evidence="15">Part of the Sec protein translocase complex. Interacts with the SecYEG preprotein conducting channel. Has a central role in coupling the hydrolysis of ATP to the transfer of proteins into and across the cell membrane, serving as an ATP-driven molecular motor driving the stepwise translocation of polypeptide chains across the membrane.</text>
</comment>
<evidence type="ECO:0000256" key="16">
    <source>
        <dbReference type="RuleBase" id="RU003874"/>
    </source>
</evidence>
<dbReference type="InterPro" id="IPR027417">
    <property type="entry name" value="P-loop_NTPase"/>
</dbReference>
<feature type="domain" description="Helicase ATP-binding" evidence="18">
    <location>
        <begin position="83"/>
        <end position="274"/>
    </location>
</feature>
<dbReference type="InterPro" id="IPR011115">
    <property type="entry name" value="SecA_DEAD"/>
</dbReference>
<dbReference type="NCBIfam" id="TIGR00963">
    <property type="entry name" value="secA"/>
    <property type="match status" value="1"/>
</dbReference>
<dbReference type="Proteomes" id="UP000230363">
    <property type="component" value="Unassembled WGS sequence"/>
</dbReference>
<evidence type="ECO:0000313" key="21">
    <source>
        <dbReference type="EMBL" id="PIY59451.1"/>
    </source>
</evidence>
<evidence type="ECO:0000256" key="11">
    <source>
        <dbReference type="ARBA" id="ARBA00022927"/>
    </source>
</evidence>
<evidence type="ECO:0000259" key="19">
    <source>
        <dbReference type="PROSITE" id="PS51194"/>
    </source>
</evidence>
<dbReference type="GO" id="GO:0005524">
    <property type="term" value="F:ATP binding"/>
    <property type="evidence" value="ECO:0007669"/>
    <property type="project" value="UniProtKB-UniRule"/>
</dbReference>
<evidence type="ECO:0000256" key="10">
    <source>
        <dbReference type="ARBA" id="ARBA00022840"/>
    </source>
</evidence>
<dbReference type="SMART" id="SM00958">
    <property type="entry name" value="SecA_PP_bind"/>
    <property type="match status" value="1"/>
</dbReference>
<dbReference type="GO" id="GO:0008564">
    <property type="term" value="F:protein-exporting ATPase activity"/>
    <property type="evidence" value="ECO:0007669"/>
    <property type="project" value="UniProtKB-EC"/>
</dbReference>
<evidence type="ECO:0000259" key="18">
    <source>
        <dbReference type="PROSITE" id="PS51192"/>
    </source>
</evidence>
<evidence type="ECO:0000256" key="9">
    <source>
        <dbReference type="ARBA" id="ARBA00022833"/>
    </source>
</evidence>
<dbReference type="PROSITE" id="PS51194">
    <property type="entry name" value="HELICASE_CTER"/>
    <property type="match status" value="1"/>
</dbReference>
<dbReference type="SUPFAM" id="SSF81886">
    <property type="entry name" value="Helical scaffold and wing domains of SecA"/>
    <property type="match status" value="1"/>
</dbReference>
<dbReference type="Gene3D" id="3.90.1440.10">
    <property type="entry name" value="SecA, preprotein cross-linking domain"/>
    <property type="match status" value="1"/>
</dbReference>
<dbReference type="FunFam" id="3.90.1440.10:FF:000002">
    <property type="entry name" value="Protein translocase subunit SecA"/>
    <property type="match status" value="1"/>
</dbReference>
<dbReference type="SUPFAM" id="SSF81767">
    <property type="entry name" value="Pre-protein crosslinking domain of SecA"/>
    <property type="match status" value="1"/>
</dbReference>
<evidence type="ECO:0000256" key="7">
    <source>
        <dbReference type="ARBA" id="ARBA00022723"/>
    </source>
</evidence>
<dbReference type="Gene3D" id="1.10.3060.10">
    <property type="entry name" value="Helical scaffold and wing domains of SecA"/>
    <property type="match status" value="2"/>
</dbReference>
<dbReference type="PROSITE" id="PS01312">
    <property type="entry name" value="SECA"/>
    <property type="match status" value="1"/>
</dbReference>
<evidence type="ECO:0000256" key="15">
    <source>
        <dbReference type="HAMAP-Rule" id="MF_01382"/>
    </source>
</evidence>
<evidence type="ECO:0000256" key="5">
    <source>
        <dbReference type="ARBA" id="ARBA00022475"/>
    </source>
</evidence>
<dbReference type="InterPro" id="IPR020937">
    <property type="entry name" value="SecA_CS"/>
</dbReference>
<name>A0A2M7Q7N3_9BACT</name>
<comment type="similarity">
    <text evidence="3 15 16">Belongs to the SecA family.</text>
</comment>
<keyword evidence="14 15" id="KW-0472">Membrane</keyword>
<evidence type="ECO:0000256" key="2">
    <source>
        <dbReference type="ARBA" id="ARBA00004170"/>
    </source>
</evidence>
<dbReference type="PROSITE" id="PS51192">
    <property type="entry name" value="HELICASE_ATP_BIND_1"/>
    <property type="match status" value="1"/>
</dbReference>
<feature type="binding site" evidence="15">
    <location>
        <begin position="99"/>
        <end position="103"/>
    </location>
    <ligand>
        <name>ATP</name>
        <dbReference type="ChEBI" id="CHEBI:30616"/>
    </ligand>
</feature>
<dbReference type="InterPro" id="IPR036266">
    <property type="entry name" value="SecA_Wing/Scaffold_sf"/>
</dbReference>
<dbReference type="EC" id="7.4.2.8" evidence="15"/>
<dbReference type="InterPro" id="IPR036670">
    <property type="entry name" value="SecA_X-link_sf"/>
</dbReference>
<keyword evidence="11 15" id="KW-0653">Protein transport</keyword>
<dbReference type="Pfam" id="PF02810">
    <property type="entry name" value="SEC-C"/>
    <property type="match status" value="1"/>
</dbReference>
<dbReference type="InterPro" id="IPR001650">
    <property type="entry name" value="Helicase_C-like"/>
</dbReference>
<comment type="subcellular location">
    <subcellularLocation>
        <location evidence="15">Cell membrane</location>
        <topology evidence="15">Peripheral membrane protein</topology>
        <orientation evidence="15">Cytoplasmic side</orientation>
    </subcellularLocation>
    <subcellularLocation>
        <location evidence="15">Cytoplasm</location>
    </subcellularLocation>
    <subcellularLocation>
        <location evidence="2">Membrane</location>
        <topology evidence="2">Peripheral membrane protein</topology>
    </subcellularLocation>
    <text evidence="15">Distribution is 50-50.</text>
</comment>
<keyword evidence="13 15" id="KW-0811">Translocation</keyword>
<dbReference type="NCBIfam" id="NF009538">
    <property type="entry name" value="PRK12904.1"/>
    <property type="match status" value="1"/>
</dbReference>
<keyword evidence="5 15" id="KW-1003">Cell membrane</keyword>
<comment type="catalytic activity">
    <reaction evidence="15">
        <text>ATP + H2O + cellular proteinSide 1 = ADP + phosphate + cellular proteinSide 2.</text>
        <dbReference type="EC" id="7.4.2.8"/>
    </reaction>
</comment>
<dbReference type="InterPro" id="IPR011116">
    <property type="entry name" value="SecA_Wing/Scaffold"/>
</dbReference>
<evidence type="ECO:0000256" key="4">
    <source>
        <dbReference type="ARBA" id="ARBA00022448"/>
    </source>
</evidence>
<dbReference type="Pfam" id="PF07517">
    <property type="entry name" value="SecA_DEAD"/>
    <property type="match status" value="1"/>
</dbReference>
<evidence type="ECO:0000256" key="1">
    <source>
        <dbReference type="ARBA" id="ARBA00001947"/>
    </source>
</evidence>
<evidence type="ECO:0000256" key="3">
    <source>
        <dbReference type="ARBA" id="ARBA00007650"/>
    </source>
</evidence>
<sequence length="779" mass="88659">MIKLFLKKFFGKEDFGPIVATINDFEPGLEKLNNEELKNKSLALKDRAVKGEQLNDILAEAFALCREAAKRTLGQRHFDVQLIGGIILHQGKIAEMVTGEGKTLTATLAAYVNALSGKGVHIITVNDYLARRDAIWMGQIYDALGLSVGCLTHDAAFIYDSHYKKEAVQEDKERDMLGSYKIFYDFLHPISRKEAYQCDILYGTNHEFGFDYLRDNLAYRSEDQAQRKPFYYAIIDEVDSILIDEARTPLIISAPDAESSEYYKVFAKIVSRFEKEKDYSVDEKAKATTITDDGIVKVEKILNIKNLYEPENLRLVHYLEESLKAFALFKKDKNYIIESASTGGNEIVIIDEFTGRKMYGRRYSGGLHQAIEAKEGVEVKQESRTFAQITIQNYFRLYEKLSGMTGTAQTSAEEFHKVYNLEVANIPTNKPMVRKDQQDLIYKTFKAKCGAMVEEIKKRRQSGQPVLIGTASIEHNELFSYLLRQAGVPHEVLNAKNHEQEGAVIAQAGKIGAVTVATNMAGRGVDIVLGGNPSSVEEQQKIKELGGLCVIGTERHEARRIDNQLRGRSGRQGDPGETKFFLSLEDDLLRIFGGEKIKSLMERLDLPEDHPIESRLISRVVNEAQKKIEGLNFDSRKYLLEYDDVLNKQRTAIYEKRQKMLEGGVIPQIFGMLDALWMSHLENMEALRESVRLRAYGQHDPLVEYRRESNMMYKEMVANFEKWMEENKDKFSKQESVNRNQETENLVSHSSVDIKSHKLGRNDPCYCGSGKKFKKCHGK</sequence>
<dbReference type="GO" id="GO:0006605">
    <property type="term" value="P:protein targeting"/>
    <property type="evidence" value="ECO:0007669"/>
    <property type="project" value="UniProtKB-UniRule"/>
</dbReference>
<comment type="caution">
    <text evidence="21">The sequence shown here is derived from an EMBL/GenBank/DDBJ whole genome shotgun (WGS) entry which is preliminary data.</text>
</comment>
<dbReference type="PROSITE" id="PS51196">
    <property type="entry name" value="SECA_MOTOR_DEAD"/>
    <property type="match status" value="1"/>
</dbReference>
<dbReference type="GO" id="GO:0017038">
    <property type="term" value="P:protein import"/>
    <property type="evidence" value="ECO:0007669"/>
    <property type="project" value="InterPro"/>
</dbReference>
<evidence type="ECO:0000256" key="14">
    <source>
        <dbReference type="ARBA" id="ARBA00023136"/>
    </source>
</evidence>
<accession>A0A2M7Q7N3</accession>
<dbReference type="AlphaFoldDB" id="A0A2M7Q7N3"/>
<dbReference type="GO" id="GO:0043952">
    <property type="term" value="P:protein transport by the Sec complex"/>
    <property type="evidence" value="ECO:0007669"/>
    <property type="project" value="TreeGrafter"/>
</dbReference>
<evidence type="ECO:0000256" key="17">
    <source>
        <dbReference type="SAM" id="MobiDB-lite"/>
    </source>
</evidence>
<gene>
    <name evidence="15" type="primary">secA</name>
    <name evidence="21" type="ORF">COY96_01760</name>
</gene>
<feature type="compositionally biased region" description="Polar residues" evidence="17">
    <location>
        <begin position="734"/>
        <end position="753"/>
    </location>
</feature>
<dbReference type="InterPro" id="IPR000185">
    <property type="entry name" value="SecA"/>
</dbReference>
<dbReference type="PANTHER" id="PTHR30612:SF0">
    <property type="entry name" value="CHLOROPLAST PROTEIN-TRANSPORTING ATPASE"/>
    <property type="match status" value="1"/>
</dbReference>
<dbReference type="HAMAP" id="MF_01382">
    <property type="entry name" value="SecA"/>
    <property type="match status" value="1"/>
</dbReference>
<evidence type="ECO:0000256" key="13">
    <source>
        <dbReference type="ARBA" id="ARBA00023010"/>
    </source>
</evidence>
<evidence type="ECO:0000256" key="6">
    <source>
        <dbReference type="ARBA" id="ARBA00022490"/>
    </source>
</evidence>
<dbReference type="Pfam" id="PF21090">
    <property type="entry name" value="P-loop_SecA"/>
    <property type="match status" value="1"/>
</dbReference>
<evidence type="ECO:0000256" key="8">
    <source>
        <dbReference type="ARBA" id="ARBA00022741"/>
    </source>
</evidence>
<feature type="domain" description="Helicase C-terminal" evidence="19">
    <location>
        <begin position="448"/>
        <end position="639"/>
    </location>
</feature>
<keyword evidence="7" id="KW-0479">Metal-binding</keyword>
<protein>
    <recommendedName>
        <fullName evidence="15 16">Protein translocase subunit SecA</fullName>
        <ecNumber evidence="15">7.4.2.8</ecNumber>
    </recommendedName>
</protein>
<feature type="binding site" evidence="15">
    <location>
        <position position="526"/>
    </location>
    <ligand>
        <name>ATP</name>
        <dbReference type="ChEBI" id="CHEBI:30616"/>
    </ligand>
</feature>
<dbReference type="PANTHER" id="PTHR30612">
    <property type="entry name" value="SECA INNER MEMBRANE COMPONENT OF SEC PROTEIN SECRETION SYSTEM"/>
    <property type="match status" value="1"/>
</dbReference>
<dbReference type="InterPro" id="IPR004027">
    <property type="entry name" value="SEC_C_motif"/>
</dbReference>
<keyword evidence="12 15" id="KW-1278">Translocase</keyword>
<dbReference type="GO" id="GO:0005886">
    <property type="term" value="C:plasma membrane"/>
    <property type="evidence" value="ECO:0007669"/>
    <property type="project" value="UniProtKB-SubCell"/>
</dbReference>
<keyword evidence="9" id="KW-0862">Zinc</keyword>
<proteinExistence type="inferred from homology"/>
<evidence type="ECO:0000259" key="20">
    <source>
        <dbReference type="PROSITE" id="PS51196"/>
    </source>
</evidence>
<feature type="binding site" evidence="15">
    <location>
        <position position="81"/>
    </location>
    <ligand>
        <name>ATP</name>
        <dbReference type="ChEBI" id="CHEBI:30616"/>
    </ligand>
</feature>
<dbReference type="InterPro" id="IPR011130">
    <property type="entry name" value="SecA_preprotein_X-link_dom"/>
</dbReference>